<dbReference type="Pfam" id="PF00379">
    <property type="entry name" value="Chitin_bind_4"/>
    <property type="match status" value="1"/>
</dbReference>
<accession>A0A0P5AU86</accession>
<feature type="compositionally biased region" description="Basic residues" evidence="1">
    <location>
        <begin position="82"/>
        <end position="91"/>
    </location>
</feature>
<feature type="compositionally biased region" description="Polar residues" evidence="1">
    <location>
        <begin position="93"/>
        <end position="102"/>
    </location>
</feature>
<dbReference type="PANTHER" id="PTHR12236:SF79">
    <property type="entry name" value="CUTICULAR PROTEIN 50CB-RELATED"/>
    <property type="match status" value="1"/>
</dbReference>
<feature type="compositionally biased region" description="Low complexity" evidence="1">
    <location>
        <begin position="366"/>
        <end position="382"/>
    </location>
</feature>
<dbReference type="PANTHER" id="PTHR12236">
    <property type="entry name" value="STRUCTURAL CONTITUENT OF CUTICLE"/>
    <property type="match status" value="1"/>
</dbReference>
<keyword evidence="2" id="KW-1133">Transmembrane helix</keyword>
<reference evidence="3" key="2">
    <citation type="submission" date="2015-10" db="EMBL/GenBank/DDBJ databases">
        <authorList>
            <person name="Gilbert D.G."/>
        </authorList>
    </citation>
    <scope>NUCLEOTIDE SEQUENCE</scope>
</reference>
<dbReference type="GO" id="GO:0031012">
    <property type="term" value="C:extracellular matrix"/>
    <property type="evidence" value="ECO:0007669"/>
    <property type="project" value="TreeGrafter"/>
</dbReference>
<dbReference type="InterPro" id="IPR000618">
    <property type="entry name" value="Insect_cuticle"/>
</dbReference>
<dbReference type="InterPro" id="IPR031311">
    <property type="entry name" value="CHIT_BIND_RR_consensus"/>
</dbReference>
<feature type="compositionally biased region" description="Gly residues" evidence="1">
    <location>
        <begin position="202"/>
        <end position="215"/>
    </location>
</feature>
<sequence>MIRHSRVRVSTVTPLRSTAVSWSCSMRSSVGSSHISTSTNNKMFLKAFIILPALFCLATAARMNPIASEFKRDHSSLESFGHGKHHSHALKTIRSSVGSSNKAVERSFPENGLDSAGPGAPAYGSVGGAGLGSSVRNFNGPTGQTNLGGASGFGLGISNVGHPGSYGGQQSAFGGQSAFGVQSASFAGQPGSFGGQYASFGGQPGSPGGQPGSPGGYPNSFGGHSGLPGGQTGSHGGAHGAAPGYSGASQGGYGGNSNAGMPYHFQYNVNEYGNNFGHSQSSDGNQVSGRYFVQLPDGRLQTVDFKADPLNGYTADVQYQGQAQYPSNEGSYSPGLGNGGGIGGGTVGQLPLAFHDQGNHGNDLPGSSGSYSDSGAFSAKPY</sequence>
<keyword evidence="2" id="KW-0812">Transmembrane</keyword>
<dbReference type="EMBL" id="GDIP01202741">
    <property type="protein sequence ID" value="JAJ20661.1"/>
    <property type="molecule type" value="Transcribed_RNA"/>
</dbReference>
<organism evidence="3">
    <name type="scientific">Daphnia magna</name>
    <dbReference type="NCBI Taxonomy" id="35525"/>
    <lineage>
        <taxon>Eukaryota</taxon>
        <taxon>Metazoa</taxon>
        <taxon>Ecdysozoa</taxon>
        <taxon>Arthropoda</taxon>
        <taxon>Crustacea</taxon>
        <taxon>Branchiopoda</taxon>
        <taxon>Diplostraca</taxon>
        <taxon>Cladocera</taxon>
        <taxon>Anomopoda</taxon>
        <taxon>Daphniidae</taxon>
        <taxon>Daphnia</taxon>
    </lineage>
</organism>
<dbReference type="PROSITE" id="PS00233">
    <property type="entry name" value="CHIT_BIND_RR_1"/>
    <property type="match status" value="1"/>
</dbReference>
<feature type="compositionally biased region" description="Gly residues" evidence="1">
    <location>
        <begin position="223"/>
        <end position="239"/>
    </location>
</feature>
<evidence type="ECO:0000256" key="2">
    <source>
        <dbReference type="SAM" id="Phobius"/>
    </source>
</evidence>
<evidence type="ECO:0000313" key="3">
    <source>
        <dbReference type="EMBL" id="JAJ20661.1"/>
    </source>
</evidence>
<feature type="region of interest" description="Disordered" evidence="1">
    <location>
        <begin position="194"/>
        <end position="243"/>
    </location>
</feature>
<evidence type="ECO:0000256" key="1">
    <source>
        <dbReference type="SAM" id="MobiDB-lite"/>
    </source>
</evidence>
<dbReference type="AlphaFoldDB" id="A0A0P5AU86"/>
<feature type="region of interest" description="Disordered" evidence="1">
    <location>
        <begin position="78"/>
        <end position="116"/>
    </location>
</feature>
<reference evidence="3" key="1">
    <citation type="submission" date="2015-10" db="EMBL/GenBank/DDBJ databases">
        <title>Daphnia magna gene sets from two clonal populations assembled and annotated with EvidentialGene.</title>
        <authorList>
            <person name="Gilbert D."/>
            <person name="Podicheti R."/>
            <person name="Orsini L."/>
            <person name="Colbourne J."/>
            <person name="Pfrender M."/>
        </authorList>
    </citation>
    <scope>NUCLEOTIDE SEQUENCE</scope>
</reference>
<dbReference type="GO" id="GO:0042302">
    <property type="term" value="F:structural constituent of cuticle"/>
    <property type="evidence" value="ECO:0007669"/>
    <property type="project" value="UniProtKB-UniRule"/>
</dbReference>
<feature type="transmembrane region" description="Helical" evidence="2">
    <location>
        <begin position="43"/>
        <end position="61"/>
    </location>
</feature>
<protein>
    <submittedName>
        <fullName evidence="3">Cuticle protein</fullName>
    </submittedName>
</protein>
<feature type="region of interest" description="Disordered" evidence="1">
    <location>
        <begin position="347"/>
        <end position="382"/>
    </location>
</feature>
<name>A0A0P5AU86_9CRUS</name>
<dbReference type="GO" id="GO:0005615">
    <property type="term" value="C:extracellular space"/>
    <property type="evidence" value="ECO:0007669"/>
    <property type="project" value="TreeGrafter"/>
</dbReference>
<keyword evidence="2" id="KW-0472">Membrane</keyword>
<dbReference type="PROSITE" id="PS51155">
    <property type="entry name" value="CHIT_BIND_RR_2"/>
    <property type="match status" value="1"/>
</dbReference>
<dbReference type="InterPro" id="IPR051217">
    <property type="entry name" value="Insect_Cuticle_Struc_Prot"/>
</dbReference>
<dbReference type="OrthoDB" id="10071059at2759"/>
<proteinExistence type="predicted"/>